<gene>
    <name evidence="2" type="ORF">BPOR_1787g00020</name>
</gene>
<name>A0A4Z1K447_9HELO</name>
<dbReference type="STRING" id="87229.A0A4Z1K447"/>
<feature type="compositionally biased region" description="Low complexity" evidence="1">
    <location>
        <begin position="99"/>
        <end position="127"/>
    </location>
</feature>
<proteinExistence type="predicted"/>
<feature type="compositionally biased region" description="Basic and acidic residues" evidence="1">
    <location>
        <begin position="8"/>
        <end position="17"/>
    </location>
</feature>
<dbReference type="AlphaFoldDB" id="A0A4Z1K447"/>
<organism evidence="2 3">
    <name type="scientific">Botrytis porri</name>
    <dbReference type="NCBI Taxonomy" id="87229"/>
    <lineage>
        <taxon>Eukaryota</taxon>
        <taxon>Fungi</taxon>
        <taxon>Dikarya</taxon>
        <taxon>Ascomycota</taxon>
        <taxon>Pezizomycotina</taxon>
        <taxon>Leotiomycetes</taxon>
        <taxon>Helotiales</taxon>
        <taxon>Sclerotiniaceae</taxon>
        <taxon>Botrytis</taxon>
    </lineage>
</organism>
<sequence length="159" mass="16676">MSTVGESSRPKRGDHPESVQSAASNVSSTIAKSSTHGSSRSSSTSHRQHKPQDPKTQTTNTLVDDYNKKRQPSGTSTYAQSSSGSVASSKPSRLTRLLSGFSSSAQGSSSQHRAPRSARSSSKAPTSVHASECGPVASSSTHLQRNQGLQNTRLPNTPV</sequence>
<dbReference type="Proteomes" id="UP000297280">
    <property type="component" value="Unassembled WGS sequence"/>
</dbReference>
<accession>A0A4Z1K447</accession>
<reference evidence="2 3" key="1">
    <citation type="submission" date="2017-12" db="EMBL/GenBank/DDBJ databases">
        <title>Comparative genomics of Botrytis spp.</title>
        <authorList>
            <person name="Valero-Jimenez C.A."/>
            <person name="Tapia P."/>
            <person name="Veloso J."/>
            <person name="Silva-Moreno E."/>
            <person name="Staats M."/>
            <person name="Valdes J.H."/>
            <person name="Van Kan J.A.L."/>
        </authorList>
    </citation>
    <scope>NUCLEOTIDE SEQUENCE [LARGE SCALE GENOMIC DNA]</scope>
    <source>
        <strain evidence="2 3">MUCL3349</strain>
    </source>
</reference>
<dbReference type="OrthoDB" id="3562717at2759"/>
<feature type="region of interest" description="Disordered" evidence="1">
    <location>
        <begin position="1"/>
        <end position="159"/>
    </location>
</feature>
<dbReference type="EMBL" id="PQXO01001777">
    <property type="protein sequence ID" value="TGO80314.1"/>
    <property type="molecule type" value="Genomic_DNA"/>
</dbReference>
<protein>
    <submittedName>
        <fullName evidence="2">Uncharacterized protein</fullName>
    </submittedName>
</protein>
<feature type="compositionally biased region" description="Low complexity" evidence="1">
    <location>
        <begin position="72"/>
        <end position="92"/>
    </location>
</feature>
<evidence type="ECO:0000256" key="1">
    <source>
        <dbReference type="SAM" id="MobiDB-lite"/>
    </source>
</evidence>
<feature type="compositionally biased region" description="Low complexity" evidence="1">
    <location>
        <begin position="33"/>
        <end position="45"/>
    </location>
</feature>
<evidence type="ECO:0000313" key="2">
    <source>
        <dbReference type="EMBL" id="TGO80314.1"/>
    </source>
</evidence>
<feature type="compositionally biased region" description="Polar residues" evidence="1">
    <location>
        <begin position="137"/>
        <end position="159"/>
    </location>
</feature>
<feature type="compositionally biased region" description="Polar residues" evidence="1">
    <location>
        <begin position="18"/>
        <end position="32"/>
    </location>
</feature>
<evidence type="ECO:0000313" key="3">
    <source>
        <dbReference type="Proteomes" id="UP000297280"/>
    </source>
</evidence>
<keyword evidence="3" id="KW-1185">Reference proteome</keyword>
<comment type="caution">
    <text evidence="2">The sequence shown here is derived from an EMBL/GenBank/DDBJ whole genome shotgun (WGS) entry which is preliminary data.</text>
</comment>